<dbReference type="GO" id="GO:0005789">
    <property type="term" value="C:endoplasmic reticulum membrane"/>
    <property type="evidence" value="ECO:0007669"/>
    <property type="project" value="UniProtKB-SubCell"/>
</dbReference>
<evidence type="ECO:0000256" key="1">
    <source>
        <dbReference type="ARBA" id="ARBA00004477"/>
    </source>
</evidence>
<dbReference type="Pfam" id="PF06699">
    <property type="entry name" value="PIG-F"/>
    <property type="match status" value="1"/>
</dbReference>
<keyword evidence="4 9" id="KW-0812">Transmembrane</keyword>
<dbReference type="STRING" id="5288.A0A5C5FZN8"/>
<evidence type="ECO:0000256" key="9">
    <source>
        <dbReference type="SAM" id="Phobius"/>
    </source>
</evidence>
<feature type="compositionally biased region" description="Pro residues" evidence="8">
    <location>
        <begin position="20"/>
        <end position="31"/>
    </location>
</feature>
<dbReference type="OrthoDB" id="17366at2759"/>
<comment type="caution">
    <text evidence="10">The sequence shown here is derived from an EMBL/GenBank/DDBJ whole genome shotgun (WGS) entry which is preliminary data.</text>
</comment>
<dbReference type="InterPro" id="IPR009580">
    <property type="entry name" value="GPI_biosynthesis_protein_Pig-F"/>
</dbReference>
<reference evidence="10 11" key="1">
    <citation type="submission" date="2019-03" db="EMBL/GenBank/DDBJ databases">
        <title>Rhodosporidium diobovatum UCD-FST 08-225 genome sequencing, assembly, and annotation.</title>
        <authorList>
            <person name="Fakankun I.U."/>
            <person name="Fristensky B."/>
            <person name="Levin D.B."/>
        </authorList>
    </citation>
    <scope>NUCLEOTIDE SEQUENCE [LARGE SCALE GENOMIC DNA]</scope>
    <source>
        <strain evidence="10 11">UCD-FST 08-225</strain>
    </source>
</reference>
<sequence>MARTKPTHQPLAAPSTTTPKQPPPAPPPPPREVLPVAHYLPRVPLQLFAVCFTLIAASTPQGKLVPAPTRVVQQLALQPLATLPLVCAALALVQTWFGYWVRSCRLDALARAKATPEPTGTDAAPPPAKSARSSGFRGSLGTMWDAALKGQAPTQVLWNKRTHAKRTSAGFDTSFVPEAVVVTLLGAFALHACAVLLGAPLTSNTPSTFLLSLLVSILAFLPLAIALPPSGTAERFAWLRLWSTLSPADDLELALVLPALGTLLGAWLGAVPIPLDWDRPWQ</sequence>
<evidence type="ECO:0000256" key="2">
    <source>
        <dbReference type="ARBA" id="ARBA00004687"/>
    </source>
</evidence>
<organism evidence="10 11">
    <name type="scientific">Rhodotorula diobovata</name>
    <dbReference type="NCBI Taxonomy" id="5288"/>
    <lineage>
        <taxon>Eukaryota</taxon>
        <taxon>Fungi</taxon>
        <taxon>Dikarya</taxon>
        <taxon>Basidiomycota</taxon>
        <taxon>Pucciniomycotina</taxon>
        <taxon>Microbotryomycetes</taxon>
        <taxon>Sporidiobolales</taxon>
        <taxon>Sporidiobolaceae</taxon>
        <taxon>Rhodotorula</taxon>
    </lineage>
</organism>
<dbReference type="UniPathway" id="UPA00196"/>
<dbReference type="EMBL" id="SOZI01000026">
    <property type="protein sequence ID" value="TNY22347.1"/>
    <property type="molecule type" value="Genomic_DNA"/>
</dbReference>
<evidence type="ECO:0000256" key="7">
    <source>
        <dbReference type="ARBA" id="ARBA00023136"/>
    </source>
</evidence>
<feature type="transmembrane region" description="Helical" evidence="9">
    <location>
        <begin position="175"/>
        <end position="197"/>
    </location>
</feature>
<evidence type="ECO:0000256" key="5">
    <source>
        <dbReference type="ARBA" id="ARBA00022824"/>
    </source>
</evidence>
<gene>
    <name evidence="10" type="ORF">DMC30DRAFT_408281</name>
</gene>
<comment type="pathway">
    <text evidence="2">Glycolipid biosynthesis; glycosylphosphatidylinositol-anchor biosynthesis.</text>
</comment>
<keyword evidence="7 9" id="KW-0472">Membrane</keyword>
<evidence type="ECO:0000256" key="8">
    <source>
        <dbReference type="SAM" id="MobiDB-lite"/>
    </source>
</evidence>
<proteinExistence type="predicted"/>
<keyword evidence="5" id="KW-0256">Endoplasmic reticulum</keyword>
<evidence type="ECO:0000256" key="4">
    <source>
        <dbReference type="ARBA" id="ARBA00022692"/>
    </source>
</evidence>
<feature type="non-terminal residue" evidence="10">
    <location>
        <position position="282"/>
    </location>
</feature>
<dbReference type="AlphaFoldDB" id="A0A5C5FZN8"/>
<evidence type="ECO:0000256" key="3">
    <source>
        <dbReference type="ARBA" id="ARBA00022502"/>
    </source>
</evidence>
<keyword evidence="3" id="KW-0337">GPI-anchor biosynthesis</keyword>
<evidence type="ECO:0000256" key="6">
    <source>
        <dbReference type="ARBA" id="ARBA00022989"/>
    </source>
</evidence>
<keyword evidence="11" id="KW-1185">Reference proteome</keyword>
<comment type="subcellular location">
    <subcellularLocation>
        <location evidence="1">Endoplasmic reticulum membrane</location>
        <topology evidence="1">Multi-pass membrane protein</topology>
    </subcellularLocation>
</comment>
<feature type="transmembrane region" description="Helical" evidence="9">
    <location>
        <begin position="251"/>
        <end position="273"/>
    </location>
</feature>
<evidence type="ECO:0000313" key="10">
    <source>
        <dbReference type="EMBL" id="TNY22347.1"/>
    </source>
</evidence>
<accession>A0A5C5FZN8</accession>
<dbReference type="Proteomes" id="UP000311382">
    <property type="component" value="Unassembled WGS sequence"/>
</dbReference>
<feature type="transmembrane region" description="Helical" evidence="9">
    <location>
        <begin position="80"/>
        <end position="101"/>
    </location>
</feature>
<evidence type="ECO:0000313" key="11">
    <source>
        <dbReference type="Proteomes" id="UP000311382"/>
    </source>
</evidence>
<keyword evidence="6 9" id="KW-1133">Transmembrane helix</keyword>
<name>A0A5C5FZN8_9BASI</name>
<feature type="region of interest" description="Disordered" evidence="8">
    <location>
        <begin position="1"/>
        <end position="31"/>
    </location>
</feature>
<protein>
    <submittedName>
        <fullName evidence="10">GPI biosynthesis protein family Pig-F-domain-containing protein</fullName>
    </submittedName>
</protein>
<feature type="transmembrane region" description="Helical" evidence="9">
    <location>
        <begin position="209"/>
        <end position="230"/>
    </location>
</feature>
<dbReference type="GO" id="GO:0006506">
    <property type="term" value="P:GPI anchor biosynthetic process"/>
    <property type="evidence" value="ECO:0007669"/>
    <property type="project" value="UniProtKB-UniPathway"/>
</dbReference>